<dbReference type="CDD" id="cd19531">
    <property type="entry name" value="LCL_NRPS-like"/>
    <property type="match status" value="3"/>
</dbReference>
<dbReference type="NCBIfam" id="TIGR01733">
    <property type="entry name" value="AA-adenyl-dom"/>
    <property type="match status" value="3"/>
</dbReference>
<dbReference type="FunFam" id="3.30.559.10:FF:000012">
    <property type="entry name" value="Non-ribosomal peptide synthetase"/>
    <property type="match status" value="3"/>
</dbReference>
<dbReference type="FunFam" id="3.30.559.30:FF:000001">
    <property type="entry name" value="Non-ribosomal peptide synthetase"/>
    <property type="match status" value="2"/>
</dbReference>
<dbReference type="InterPro" id="IPR029058">
    <property type="entry name" value="AB_hydrolase_fold"/>
</dbReference>
<dbReference type="FunFam" id="3.30.300.30:FF:000010">
    <property type="entry name" value="Enterobactin synthetase component F"/>
    <property type="match status" value="3"/>
</dbReference>
<dbReference type="InterPro" id="IPR042099">
    <property type="entry name" value="ANL_N_sf"/>
</dbReference>
<proteinExistence type="inferred from homology"/>
<dbReference type="GO" id="GO:0008610">
    <property type="term" value="P:lipid biosynthetic process"/>
    <property type="evidence" value="ECO:0007669"/>
    <property type="project" value="UniProtKB-ARBA"/>
</dbReference>
<dbReference type="InterPro" id="IPR023213">
    <property type="entry name" value="CAT-like_dom_sf"/>
</dbReference>
<dbReference type="SUPFAM" id="SSF56801">
    <property type="entry name" value="Acetyl-CoA synthetase-like"/>
    <property type="match status" value="3"/>
</dbReference>
<reference evidence="7 8" key="1">
    <citation type="journal article" date="2015" name="Int. J. Syst. Evol. Microbiol.">
        <title>Tumebacillus algifaecis sp. nov., isolated from decomposing algal scum.</title>
        <authorList>
            <person name="Wu Y.F."/>
            <person name="Zhang B."/>
            <person name="Xing P."/>
            <person name="Wu Q.L."/>
            <person name="Liu S.J."/>
        </authorList>
    </citation>
    <scope>NUCLEOTIDE SEQUENCE [LARGE SCALE GENOMIC DNA]</scope>
    <source>
        <strain evidence="7 8">THMBR28</strain>
    </source>
</reference>
<protein>
    <recommendedName>
        <fullName evidence="6">Carrier domain-containing protein</fullName>
    </recommendedName>
</protein>
<dbReference type="Pfam" id="PF00668">
    <property type="entry name" value="Condensation"/>
    <property type="match status" value="3"/>
</dbReference>
<dbReference type="InterPro" id="IPR006162">
    <property type="entry name" value="Ppantetheine_attach_site"/>
</dbReference>
<dbReference type="FunFam" id="2.30.38.10:FF:000001">
    <property type="entry name" value="Non-ribosomal peptide synthetase PvdI"/>
    <property type="match status" value="2"/>
</dbReference>
<gene>
    <name evidence="7" type="ORF">CIG75_09775</name>
</gene>
<dbReference type="PANTHER" id="PTHR45527:SF1">
    <property type="entry name" value="FATTY ACID SYNTHASE"/>
    <property type="match status" value="1"/>
</dbReference>
<dbReference type="Gene3D" id="3.40.50.980">
    <property type="match status" value="4"/>
</dbReference>
<dbReference type="EMBL" id="CP022657">
    <property type="protein sequence ID" value="ASS75242.1"/>
    <property type="molecule type" value="Genomic_DNA"/>
</dbReference>
<dbReference type="PROSITE" id="PS00012">
    <property type="entry name" value="PHOSPHOPANTETHEINE"/>
    <property type="match status" value="1"/>
</dbReference>
<dbReference type="InterPro" id="IPR009081">
    <property type="entry name" value="PP-bd_ACP"/>
</dbReference>
<dbReference type="InterPro" id="IPR045851">
    <property type="entry name" value="AMP-bd_C_sf"/>
</dbReference>
<dbReference type="PROSITE" id="PS50075">
    <property type="entry name" value="CARRIER"/>
    <property type="match status" value="3"/>
</dbReference>
<dbReference type="InterPro" id="IPR010071">
    <property type="entry name" value="AA_adenyl_dom"/>
</dbReference>
<dbReference type="FunFam" id="3.40.50.980:FF:000001">
    <property type="entry name" value="Non-ribosomal peptide synthetase"/>
    <property type="match status" value="3"/>
</dbReference>
<keyword evidence="3" id="KW-0596">Phosphopantetheine</keyword>
<evidence type="ECO:0000256" key="5">
    <source>
        <dbReference type="ARBA" id="ARBA00023194"/>
    </source>
</evidence>
<evidence type="ECO:0000256" key="3">
    <source>
        <dbReference type="ARBA" id="ARBA00022450"/>
    </source>
</evidence>
<dbReference type="FunFam" id="3.40.50.12780:FF:000012">
    <property type="entry name" value="Non-ribosomal peptide synthetase"/>
    <property type="match status" value="3"/>
</dbReference>
<dbReference type="NCBIfam" id="NF003417">
    <property type="entry name" value="PRK04813.1"/>
    <property type="match status" value="3"/>
</dbReference>
<dbReference type="SUPFAM" id="SSF53474">
    <property type="entry name" value="alpha/beta-Hydrolases"/>
    <property type="match status" value="1"/>
</dbReference>
<dbReference type="SMART" id="SM00823">
    <property type="entry name" value="PKS_PP"/>
    <property type="match status" value="3"/>
</dbReference>
<dbReference type="SUPFAM" id="SSF47336">
    <property type="entry name" value="ACP-like"/>
    <property type="match status" value="3"/>
</dbReference>
<accession>A0A223D0V4</accession>
<dbReference type="InterPro" id="IPR020806">
    <property type="entry name" value="PKS_PP-bd"/>
</dbReference>
<feature type="domain" description="Carrier" evidence="6">
    <location>
        <begin position="987"/>
        <end position="1062"/>
    </location>
</feature>
<dbReference type="InterPro" id="IPR020802">
    <property type="entry name" value="TesA-like"/>
</dbReference>
<dbReference type="Proteomes" id="UP000214688">
    <property type="component" value="Chromosome"/>
</dbReference>
<dbReference type="GO" id="GO:0003824">
    <property type="term" value="F:catalytic activity"/>
    <property type="evidence" value="ECO:0007669"/>
    <property type="project" value="InterPro"/>
</dbReference>
<dbReference type="Pfam" id="PF13193">
    <property type="entry name" value="AMP-binding_C"/>
    <property type="match status" value="3"/>
</dbReference>
<dbReference type="GO" id="GO:0043041">
    <property type="term" value="P:amino acid activation for nonribosomal peptide biosynthetic process"/>
    <property type="evidence" value="ECO:0007669"/>
    <property type="project" value="TreeGrafter"/>
</dbReference>
<dbReference type="Pfam" id="PF00550">
    <property type="entry name" value="PP-binding"/>
    <property type="match status" value="3"/>
</dbReference>
<dbReference type="InterPro" id="IPR000873">
    <property type="entry name" value="AMP-dep_synth/lig_dom"/>
</dbReference>
<dbReference type="CDD" id="cd12117">
    <property type="entry name" value="A_NRPS_Srf_like"/>
    <property type="match status" value="1"/>
</dbReference>
<dbReference type="Gene3D" id="3.30.559.30">
    <property type="entry name" value="Nonribosomal peptide synthetase, condensation domain"/>
    <property type="match status" value="3"/>
</dbReference>
<evidence type="ECO:0000313" key="8">
    <source>
        <dbReference type="Proteomes" id="UP000214688"/>
    </source>
</evidence>
<dbReference type="InterPro" id="IPR036736">
    <property type="entry name" value="ACP-like_sf"/>
</dbReference>
<dbReference type="GO" id="GO:0005829">
    <property type="term" value="C:cytosol"/>
    <property type="evidence" value="ECO:0007669"/>
    <property type="project" value="TreeGrafter"/>
</dbReference>
<dbReference type="OrthoDB" id="9765680at2"/>
<evidence type="ECO:0000256" key="1">
    <source>
        <dbReference type="ARBA" id="ARBA00001957"/>
    </source>
</evidence>
<dbReference type="InterPro" id="IPR020845">
    <property type="entry name" value="AMP-binding_CS"/>
</dbReference>
<dbReference type="KEGG" id="tab:CIG75_09775"/>
<dbReference type="SUPFAM" id="SSF52777">
    <property type="entry name" value="CoA-dependent acyltransferases"/>
    <property type="match status" value="6"/>
</dbReference>
<dbReference type="Gene3D" id="3.30.559.10">
    <property type="entry name" value="Chloramphenicol acetyltransferase-like domain"/>
    <property type="match status" value="3"/>
</dbReference>
<dbReference type="InterPro" id="IPR001031">
    <property type="entry name" value="Thioesterase"/>
</dbReference>
<dbReference type="Gene3D" id="1.10.1200.10">
    <property type="entry name" value="ACP-like"/>
    <property type="match status" value="3"/>
</dbReference>
<dbReference type="Gene3D" id="3.30.300.30">
    <property type="match status" value="3"/>
</dbReference>
<sequence length="3491" mass="389092">MAREVYEMEHTGNQAIKEGAFVFPASFAQQRLWFLDRLMPGSSMYNIPFAIRLEGSLDVEAIKQSLEEIVARHETLRTVFDEKDGAPMQVVLPEIAFTMPMVDLRHLPETERMDRAHHLAEEDANCPFDLTQGPLMRATLLKLDEQDHVLLLNMHHIISDGWSCGVMMREVAVLYEAFVNQLPSPLPELPIQYVDFTSWQIDKLSGAELDRQLSYWKGKLGDHPPVLQLPTDRPRQAVQSHRGGAIDFRLSKELSDKLRALTHQEGVTLYMTLLTAFSSLLSRYSGQLDIAVGTPIAGRNNGQIEGLIGFFVNTLVMRTDLSGAPTFRQLLQRVRQTALDAYAHQDLPFERLVEELQPERNMSYTPLFQTMFAVQNAPMGAHHLPGLTMSSLETGQRNAKFDLNLAMTESPEGFFGSFDYSADLFDETTIERMAGHFTKLLEGIAANPDAQVAKLPVLTESERQMQLVDWNQNAVDYPHDKTIPQLFDEQVALYPDKEALSFEGTVLTYRELSERANSLAHLLQRKGVGPDVLVGLCMERSLEMVIGLLGIVKAGGAYVPLDPSYPKDRIAYMLEDSAVSVLLTQEKLLVDLPEHGAEVICLDRDWAQEVPACTDAPVLELTADNLAYMIYTSGSTGKPKGVLIPHRGVARLVKNSNYLMFGANETFLQVAAISFDAATPEVWGALLNGAKLVVFPAQTPTVDVLVRVLSEEKITVALLTSGLLPQLAEANLDSVQHLKLLSVGGDVMSAPHAKKFLQKLPGCVLANAYGPTENTVASTTRWMTSPEEVTPVVPIGRAIRNNELFVFDANLQPLPIGVPGELYVGGPGLARGYLNRPELTAEVFIQHPYRTDGSRLYKTGDLVRYLPDGSLEFMGRIDHQVKVRGFRIELGEIESVLGQHEGVKETVVIVREDEPGDKRITAYVVAQQEAITVADLRSLAKEKLPEYMVPSAFVVLDEMPLTPNGKVDRKALPMPDGARDAENDYVAPETFVQQKLAAIWADILRVDHIGQQDNFFEMGGHSLLATRLMSRVLDDFGVELPLRALFEAPTLAELATRVEAAQGSGVIADQQWLGARAEAELVAGGEDGGEGYKVFPTSFAQRRLWFLDQLIPNSPLYNIPMAYRMDGPLDVEALEQSFQEIIRRHETLRTTFRMNGTLPEQVVKSDLNWSLQVDNLEHLSEAEREAEAANLAEAEARLPFNLQEGPLVRAQLVRLQEQDHLMLFTIHHIIADGWSYGVLIRELTLLYQAFVQGEPSPLPALTIQYGDFAVWQSNYLQGEVLDQQINYWKNQLGGTLPILELPTDFKRPSVQTYAGETMSYLLPRALMHKLQAFSQQEGTTLFMTLLAGFKTLLYHYTKQDDILVGTPIANRNRSGIEDLIGFFVNTLVLRSDLSGEPSFKEMVKRVRETALEAYQYQDVPFEKLVEELQPDRNQSHSPVFQVMFALQNFAAEGSMNGEIKLMPVEQASKTAKFDLLWTMSEREDGLIISTEYNIDLFKAETIERMIGHFENLLEAAVSQPTQSISLLPLMAQEEERRVLELSAGIVLDYPDQLCAHQMFEAQVARTPDAVALVLDEERLSYAELNERANQLAHHLKARGVQPDVLVGLCMERSIDLVVATLGILKAGGAYVPLDPAHPKDRIGFILEDAQVKVLVTQTSLIEHLPTDGVQVVAVDGDWSEIARQSVHNPNSGETLSNTLYVIYTSGTTGKPKGVMMTHRPLRNMISWQLQETPFAFGERTLQYASMTFDISFQEYFCTLTTGGTLVLVTEEVRRDPVRLLRYLSEQGVHRIYLPFVAFQQLCEVAEGLNEELPLQLKEITTAGDQLQTTRPVRHWLSNLNGCRLYNQYGPTECHVVTSYTLPLAQEEWPLLPPIGRPIGNTQIYILDPQMRPVPVGVPGEVFIGGMSLARGYLNREELTGEKFIADPFSSEPGARLYRTGDLARYLADGNIEFYGRIDTQVKIRGYRIELGEIETILGQHPGVLETVVMAREEVEGGAKTLLIAYVVLDQEQEVTTQELRSFLKERLPEYMVPQLFMPIDAVPLTPNRKIDRKALPAPDGLRQEMEESYVAPRSATEELMAGIFRDVLKVERIGIHDHFFDLGGHSLLATQMISRIRELFGVELPVRALFEAATVASLVEYMKRHGEKNIVAAPKIVPIGRDGELPLSFAQQRLWFIDRLTEQSSYNMFTGVRFSGALDAEALERGLQEIVRRHEVLRTTFSMVDGRPVQVVHPEMTHQLERIDLRHLPHQEREAETLRLAQLEAAKPFDLSVGPLFRSTMLTLTEEEAVLLFTMHHIVSDGWSIGVFVGELGRLYAAFAEGKPSPLPELDVQYADFAYWQREWLQGKNLQAQLAHWKDQLDGAKTVLPLPHDHPRSPVQTLRGASHSLQLSKELSDQLQALCQQEGVTMYMTMLAALNTLLYRYTGQDDILIGSPIAGRNRSEIEPLIGFFVNTLVMRTDLSGQPTFRELLARVRQTALDSYAHQDLPFEKLVEEVQPNRDMSVSPLFQVMFAVQNAPMGDLSLPGVTMSPLSAGADVANFELSLMVYESENGQRHAYNYQADLFEAETIERLAGHLQRLLQALVDNPDCKIEELPLLTAGEIEQLESWNERSFSYPQDKRMSDYIAEHAANRPHAMAVECAGEALTYAELDARANALAHHLQALGVGPDVLVGVYMEKSLELVISLVAVMKAGGAYVPLDPSHPQERIAYMLEDAQMAVLLTTEQYAELLSVTDATVVCVDRGETWAALPNTAPDNAAKPHHLAYLLYTSGSTGKPKAVMIEHAHLISTLWALIEEFGMTSDLRKLSVTTMTFDISVAEIFAPLMAGGTTVLLTKDQVLNIPHLVEGLRNATSCMSVPSLMRHVTQEIMKENAPVDTMELIYVGGEAVTADLQADLTKAFPNARILVAYGPTETTILCTYHEVEATSTERLIIGRAMPNAKLRVCDTSGARVPIGVSGELYIGGFGVGRGYRGRPELTAEKFVLADGERWYKSGDLVRFLPDGNVEFLGRIDHQVKIRGFRIEIGEIESLLSAHPRVAQAVVVALDDAQGEKRLVAYVEANEQEGMTAELRGYLRQSLPEYMVPSAFVVLEQLPVTENGKVDRRALPVPEEIVVEREVEFVSPRDEIETELAEIWEELLGIAPSVKDNFFAIGGHSLLAVRMMALIEQRAGVNLPLSVLFKDGSIEALAMLLRQGASTNAGSSLVPITAQGSQKPLFFVHPVGGGVFSYFELARRLGPDQPFYGLQAIGFEDDRLPLTKIEEMAAWYVQEIQKVQPDGPYLLGGWSLGGAIAFEMTRQLREQGETVELLLLIDTMAPVAYNQNQNGQLDDVSLLMAFASDLVSTNGGADFSQMKGVANELATLDIEDALKELYQQAAASGALPPGLMFEQVRRLFRMFKANTQAVEAYQPEHKSDEQMRIVFFRAKETPEQADFAHFRQNLSYGWDQLSANVEVVEAAGNHFTMLHPPQVQTLADRIQGYLEQVQLMSK</sequence>
<dbReference type="Pfam" id="PF00501">
    <property type="entry name" value="AMP-binding"/>
    <property type="match status" value="3"/>
</dbReference>
<evidence type="ECO:0000256" key="2">
    <source>
        <dbReference type="ARBA" id="ARBA00006432"/>
    </source>
</evidence>
<dbReference type="PROSITE" id="PS00455">
    <property type="entry name" value="AMP_BINDING"/>
    <property type="match status" value="3"/>
</dbReference>
<dbReference type="CDD" id="cd05930">
    <property type="entry name" value="A_NRPS"/>
    <property type="match status" value="1"/>
</dbReference>
<dbReference type="Gene3D" id="2.30.38.10">
    <property type="entry name" value="Luciferase, Domain 3"/>
    <property type="match status" value="2"/>
</dbReference>
<dbReference type="SMART" id="SM00824">
    <property type="entry name" value="PKS_TE"/>
    <property type="match status" value="1"/>
</dbReference>
<dbReference type="Gene3D" id="3.40.50.1820">
    <property type="entry name" value="alpha/beta hydrolase"/>
    <property type="match status" value="1"/>
</dbReference>
<keyword evidence="5" id="KW-0045">Antibiotic biosynthesis</keyword>
<dbReference type="CDD" id="cd17651">
    <property type="entry name" value="A_NRPS_VisG_like"/>
    <property type="match status" value="1"/>
</dbReference>
<comment type="cofactor">
    <cofactor evidence="1">
        <name>pantetheine 4'-phosphate</name>
        <dbReference type="ChEBI" id="CHEBI:47942"/>
    </cofactor>
</comment>
<feature type="domain" description="Carrier" evidence="6">
    <location>
        <begin position="3124"/>
        <end position="3198"/>
    </location>
</feature>
<dbReference type="InterPro" id="IPR001242">
    <property type="entry name" value="Condensation_dom"/>
</dbReference>
<evidence type="ECO:0000313" key="7">
    <source>
        <dbReference type="EMBL" id="ASS75242.1"/>
    </source>
</evidence>
<dbReference type="GO" id="GO:0031177">
    <property type="term" value="F:phosphopantetheine binding"/>
    <property type="evidence" value="ECO:0007669"/>
    <property type="project" value="InterPro"/>
</dbReference>
<feature type="domain" description="Carrier" evidence="6">
    <location>
        <begin position="2071"/>
        <end position="2146"/>
    </location>
</feature>
<keyword evidence="4" id="KW-0597">Phosphoprotein</keyword>
<evidence type="ECO:0000259" key="6">
    <source>
        <dbReference type="PROSITE" id="PS50075"/>
    </source>
</evidence>
<dbReference type="GO" id="GO:0044550">
    <property type="term" value="P:secondary metabolite biosynthetic process"/>
    <property type="evidence" value="ECO:0007669"/>
    <property type="project" value="UniProtKB-ARBA"/>
</dbReference>
<evidence type="ECO:0000256" key="4">
    <source>
        <dbReference type="ARBA" id="ARBA00022553"/>
    </source>
</evidence>
<dbReference type="Gene3D" id="3.40.50.12780">
    <property type="entry name" value="N-terminal domain of ligase-like"/>
    <property type="match status" value="1"/>
</dbReference>
<dbReference type="Pfam" id="PF00975">
    <property type="entry name" value="Thioesterase"/>
    <property type="match status" value="1"/>
</dbReference>
<dbReference type="InterPro" id="IPR025110">
    <property type="entry name" value="AMP-bd_C"/>
</dbReference>
<dbReference type="FunFam" id="1.10.1200.10:FF:000005">
    <property type="entry name" value="Nonribosomal peptide synthetase 1"/>
    <property type="match status" value="2"/>
</dbReference>
<dbReference type="GO" id="GO:0017000">
    <property type="term" value="P:antibiotic biosynthetic process"/>
    <property type="evidence" value="ECO:0007669"/>
    <property type="project" value="UniProtKB-KW"/>
</dbReference>
<dbReference type="PANTHER" id="PTHR45527">
    <property type="entry name" value="NONRIBOSOMAL PEPTIDE SYNTHETASE"/>
    <property type="match status" value="1"/>
</dbReference>
<organism evidence="7 8">
    <name type="scientific">Tumebacillus algifaecis</name>
    <dbReference type="NCBI Taxonomy" id="1214604"/>
    <lineage>
        <taxon>Bacteria</taxon>
        <taxon>Bacillati</taxon>
        <taxon>Bacillota</taxon>
        <taxon>Bacilli</taxon>
        <taxon>Bacillales</taxon>
        <taxon>Alicyclobacillaceae</taxon>
        <taxon>Tumebacillus</taxon>
    </lineage>
</organism>
<keyword evidence="8" id="KW-1185">Reference proteome</keyword>
<comment type="similarity">
    <text evidence="2">Belongs to the ATP-dependent AMP-binding enzyme family.</text>
</comment>
<name>A0A223D0V4_9BACL</name>